<gene>
    <name evidence="18" type="ORF">QCA50_013190</name>
</gene>
<comment type="similarity">
    <text evidence="2 14">Belongs to the MCM family.</text>
</comment>
<evidence type="ECO:0000313" key="18">
    <source>
        <dbReference type="EMBL" id="KAK7683814.1"/>
    </source>
</evidence>
<dbReference type="Gene3D" id="3.40.50.300">
    <property type="entry name" value="P-loop containing nucleotide triphosphate hydrolases"/>
    <property type="match status" value="1"/>
</dbReference>
<dbReference type="Gene3D" id="2.40.50.140">
    <property type="entry name" value="Nucleic acid-binding proteins"/>
    <property type="match status" value="1"/>
</dbReference>
<dbReference type="GO" id="GO:0006279">
    <property type="term" value="P:premeiotic DNA replication"/>
    <property type="evidence" value="ECO:0007669"/>
    <property type="project" value="UniProtKB-ARBA"/>
</dbReference>
<proteinExistence type="inferred from homology"/>
<keyword evidence="5 15" id="KW-0235">DNA replication</keyword>
<dbReference type="EMBL" id="JASBNA010000029">
    <property type="protein sequence ID" value="KAK7683814.1"/>
    <property type="molecule type" value="Genomic_DNA"/>
</dbReference>
<dbReference type="GO" id="GO:0017116">
    <property type="term" value="F:single-stranded DNA helicase activity"/>
    <property type="evidence" value="ECO:0007669"/>
    <property type="project" value="TreeGrafter"/>
</dbReference>
<dbReference type="GO" id="GO:0043596">
    <property type="term" value="C:nuclear replication fork"/>
    <property type="evidence" value="ECO:0007669"/>
    <property type="project" value="UniProtKB-ARBA"/>
</dbReference>
<dbReference type="InterPro" id="IPR033762">
    <property type="entry name" value="MCM_OB"/>
</dbReference>
<feature type="region of interest" description="Disordered" evidence="16">
    <location>
        <begin position="526"/>
        <end position="562"/>
    </location>
</feature>
<evidence type="ECO:0000256" key="13">
    <source>
        <dbReference type="ARBA" id="ARBA00073498"/>
    </source>
</evidence>
<protein>
    <recommendedName>
        <fullName evidence="13 15">DNA replication licensing factor MCM4</fullName>
        <ecNumber evidence="3 15">3.6.4.12</ecNumber>
    </recommendedName>
</protein>
<comment type="subunit">
    <text evidence="15">Component of the MCM2-7 complex.</text>
</comment>
<dbReference type="GO" id="GO:0031261">
    <property type="term" value="C:DNA replication preinitiation complex"/>
    <property type="evidence" value="ECO:0007669"/>
    <property type="project" value="UniProtKB-ARBA"/>
</dbReference>
<dbReference type="InterPro" id="IPR041562">
    <property type="entry name" value="MCM_lid"/>
</dbReference>
<evidence type="ECO:0000256" key="8">
    <source>
        <dbReference type="ARBA" id="ARBA00022806"/>
    </source>
</evidence>
<feature type="compositionally biased region" description="Low complexity" evidence="16">
    <location>
        <begin position="96"/>
        <end position="111"/>
    </location>
</feature>
<feature type="domain" description="MCM C-terminal AAA(+) ATPase" evidence="17">
    <location>
        <begin position="580"/>
        <end position="791"/>
    </location>
</feature>
<keyword evidence="10 14" id="KW-0238">DNA-binding</keyword>
<dbReference type="PRINTS" id="PR01657">
    <property type="entry name" value="MCMFAMILY"/>
</dbReference>
<evidence type="ECO:0000256" key="6">
    <source>
        <dbReference type="ARBA" id="ARBA00022741"/>
    </source>
</evidence>
<accession>A0AAW0G074</accession>
<dbReference type="InterPro" id="IPR012340">
    <property type="entry name" value="NA-bd_OB-fold"/>
</dbReference>
<keyword evidence="7 15" id="KW-0378">Hydrolase</keyword>
<evidence type="ECO:0000313" key="19">
    <source>
        <dbReference type="Proteomes" id="UP001385951"/>
    </source>
</evidence>
<dbReference type="InterPro" id="IPR031327">
    <property type="entry name" value="MCM"/>
</dbReference>
<feature type="region of interest" description="Disordered" evidence="16">
    <location>
        <begin position="1"/>
        <end position="189"/>
    </location>
</feature>
<keyword evidence="19" id="KW-1185">Reference proteome</keyword>
<dbReference type="CDD" id="cd17755">
    <property type="entry name" value="MCM4"/>
    <property type="match status" value="1"/>
</dbReference>
<evidence type="ECO:0000259" key="17">
    <source>
        <dbReference type="PROSITE" id="PS50051"/>
    </source>
</evidence>
<keyword evidence="4" id="KW-0597">Phosphoprotein</keyword>
<dbReference type="EC" id="3.6.4.12" evidence="3 15"/>
<evidence type="ECO:0000256" key="4">
    <source>
        <dbReference type="ARBA" id="ARBA00022553"/>
    </source>
</evidence>
<evidence type="ECO:0000256" key="15">
    <source>
        <dbReference type="RuleBase" id="RU368062"/>
    </source>
</evidence>
<evidence type="ECO:0000256" key="10">
    <source>
        <dbReference type="ARBA" id="ARBA00023125"/>
    </source>
</evidence>
<dbReference type="Pfam" id="PF21128">
    <property type="entry name" value="WHD_MCM4"/>
    <property type="match status" value="1"/>
</dbReference>
<dbReference type="Gene3D" id="3.30.1640.10">
    <property type="entry name" value="mini-chromosome maintenance (MCM) complex, chain A, domain 1"/>
    <property type="match status" value="1"/>
</dbReference>
<dbReference type="PRINTS" id="PR01660">
    <property type="entry name" value="MCMPROTEIN4"/>
</dbReference>
<dbReference type="GO" id="GO:0000727">
    <property type="term" value="P:double-strand break repair via break-induced replication"/>
    <property type="evidence" value="ECO:0007669"/>
    <property type="project" value="TreeGrafter"/>
</dbReference>
<dbReference type="GO" id="GO:0006271">
    <property type="term" value="P:DNA strand elongation involved in DNA replication"/>
    <property type="evidence" value="ECO:0007669"/>
    <property type="project" value="TreeGrafter"/>
</dbReference>
<reference evidence="18 19" key="1">
    <citation type="submission" date="2022-09" db="EMBL/GenBank/DDBJ databases">
        <authorList>
            <person name="Palmer J.M."/>
        </authorList>
    </citation>
    <scope>NUCLEOTIDE SEQUENCE [LARGE SCALE GENOMIC DNA]</scope>
    <source>
        <strain evidence="18 19">DSM 7382</strain>
    </source>
</reference>
<name>A0AAW0G074_9APHY</name>
<evidence type="ECO:0000256" key="3">
    <source>
        <dbReference type="ARBA" id="ARBA00012551"/>
    </source>
</evidence>
<evidence type="ECO:0000256" key="7">
    <source>
        <dbReference type="ARBA" id="ARBA00022801"/>
    </source>
</evidence>
<dbReference type="InterPro" id="IPR018525">
    <property type="entry name" value="MCM_CS"/>
</dbReference>
<dbReference type="FunFam" id="3.40.50.300:FF:000217">
    <property type="entry name" value="DNA helicase"/>
    <property type="match status" value="1"/>
</dbReference>
<dbReference type="InterPro" id="IPR001208">
    <property type="entry name" value="MCM_dom"/>
</dbReference>
<dbReference type="InterPro" id="IPR008047">
    <property type="entry name" value="MCM_4"/>
</dbReference>
<dbReference type="SMART" id="SM00350">
    <property type="entry name" value="MCM"/>
    <property type="match status" value="1"/>
</dbReference>
<evidence type="ECO:0000256" key="12">
    <source>
        <dbReference type="ARBA" id="ARBA00047995"/>
    </source>
</evidence>
<comment type="caution">
    <text evidence="18">The sequence shown here is derived from an EMBL/GenBank/DDBJ whole genome shotgun (WGS) entry which is preliminary data.</text>
</comment>
<sequence>MSAQDSDPLDFPSSDAGNEDAMHVDETPSPSRPPAGQALFLPGTPSARGTPGSVRSHTHGDDLSSDAGGVMSPGFMARRAVGMNTPRRRPDQPALFAPSGSSSPIAFPSSPTKTPRRSRIPSSDGPNFAAGSSDLDFPQSPQAARTPKNRRGDIHSSLSSTPVRRPRRAAGGDGHQPSDGLGSDGTHLSFRLSEAPNLSQPTEPEDEPDEIRAIWGTTVNLAETMKIFRDFLRGFKIKYRIAYDRERGLRTRTLTSPEEGEAVLYETYLRRMRQTGETNLNLDMNNLAAFPPSRKLHIQLSKYPQEVVPAMDQVLKDLMLEVAEEDREAGADGMVGPEGEAEIAEVLDRVYKIRPFGLASINMRDLNPTDTDKLVCIKGLVIRATPVIPDMKVAFFRCLTCNHTQQVEIDRGKIDEPARCPRDVCGSIGTMSLVHNRCEFADRQVIRLQETPDAVPDGQTPHTVSLSVYDELVDVSKPGDRLVVTGIYRSVPVRVNPKQRTLKSLFKTFLDVVHIRLGTDDRLGFDKTTRPAGGDRIPGVGGVGGFEDEEEENPAARDERMTKQAQMEMKLKDLSRRHDIYELLSRSLAPSIWAMEDVKKGILLQLFGGTNKSIARGGGGGGPRYRGDINVLLVGDPGVSKSQILQYVHKIAPRGVFTSGKGSSAVGLTAYVTRDPDSKQLVLESGALVLSDGGVCCIDEFDKMSDATRSVLHEVMEQQTVSIAKAGIITTLNARTSILAAANPIGSKYDREQTVTKNIDLPPTLISRFDLLYLVLDQVDESIDRKLAQHLVGLYLEDTPLHGSGQDILPLDELAAYITYARSKIHPTITEAAGEELVKCYVILRKAGDDPRSSEKRITATTRQLESMIRLSEAHARMRFSSLVELEDVQESFRLMREAINTSARDPTTGEIDMGLLDTGIGRAQRRLRSDMRKEVLNLIEGPSGSRGVKWGDAYRKLEGQSSIKVTPTDFQEVIKELEQEGLCKVVGERDRRVIRRSES</sequence>
<organism evidence="18 19">
    <name type="scientific">Cerrena zonata</name>
    <dbReference type="NCBI Taxonomy" id="2478898"/>
    <lineage>
        <taxon>Eukaryota</taxon>
        <taxon>Fungi</taxon>
        <taxon>Dikarya</taxon>
        <taxon>Basidiomycota</taxon>
        <taxon>Agaricomycotina</taxon>
        <taxon>Agaricomycetes</taxon>
        <taxon>Polyporales</taxon>
        <taxon>Cerrenaceae</taxon>
        <taxon>Cerrena</taxon>
    </lineage>
</organism>
<keyword evidence="11 15" id="KW-0539">Nucleus</keyword>
<comment type="catalytic activity">
    <reaction evidence="12 15">
        <text>ATP + H2O = ADP + phosphate + H(+)</text>
        <dbReference type="Rhea" id="RHEA:13065"/>
        <dbReference type="ChEBI" id="CHEBI:15377"/>
        <dbReference type="ChEBI" id="CHEBI:15378"/>
        <dbReference type="ChEBI" id="CHEBI:30616"/>
        <dbReference type="ChEBI" id="CHEBI:43474"/>
        <dbReference type="ChEBI" id="CHEBI:456216"/>
        <dbReference type="EC" id="3.6.4.12"/>
    </reaction>
</comment>
<dbReference type="GO" id="GO:0016787">
    <property type="term" value="F:hydrolase activity"/>
    <property type="evidence" value="ECO:0007669"/>
    <property type="project" value="UniProtKB-KW"/>
</dbReference>
<dbReference type="AlphaFoldDB" id="A0AAW0G074"/>
<dbReference type="Pfam" id="PF17207">
    <property type="entry name" value="MCM_OB"/>
    <property type="match status" value="1"/>
</dbReference>
<dbReference type="GO" id="GO:0005524">
    <property type="term" value="F:ATP binding"/>
    <property type="evidence" value="ECO:0007669"/>
    <property type="project" value="UniProtKB-UniRule"/>
</dbReference>
<comment type="subcellular location">
    <subcellularLocation>
        <location evidence="1">Nucleus</location>
    </subcellularLocation>
</comment>
<dbReference type="GO" id="GO:0042555">
    <property type="term" value="C:MCM complex"/>
    <property type="evidence" value="ECO:0007669"/>
    <property type="project" value="UniProtKB-UniRule"/>
</dbReference>
<dbReference type="Gene3D" id="2.20.28.10">
    <property type="match status" value="1"/>
</dbReference>
<dbReference type="InterPro" id="IPR027925">
    <property type="entry name" value="MCM_N"/>
</dbReference>
<evidence type="ECO:0000256" key="11">
    <source>
        <dbReference type="ARBA" id="ARBA00023242"/>
    </source>
</evidence>
<dbReference type="FunFam" id="2.20.28.10:FF:000003">
    <property type="entry name" value="DNA helicase"/>
    <property type="match status" value="1"/>
</dbReference>
<keyword evidence="8 15" id="KW-0347">Helicase</keyword>
<evidence type="ECO:0000256" key="14">
    <source>
        <dbReference type="RuleBase" id="RU004070"/>
    </source>
</evidence>
<comment type="function">
    <text evidence="15">Acts as component of the MCM2-7 complex (MCM complex) which is the replicative helicase essential for 'once per cell cycle' DNA replication initiation and elongation in eukaryotic cells. The active ATPase sites in the MCM2-7 ring are formed through the interaction surfaces of two neighboring subunits such that a critical structure of a conserved arginine finger motif is provided in trans relative to the ATP-binding site of the Walker A box of the adjacent subunit. The six ATPase active sites, however, are likely to contribute differentially to the complex helicase activity.</text>
</comment>
<dbReference type="GO" id="GO:0003697">
    <property type="term" value="F:single-stranded DNA binding"/>
    <property type="evidence" value="ECO:0007669"/>
    <property type="project" value="TreeGrafter"/>
</dbReference>
<dbReference type="GO" id="GO:0005656">
    <property type="term" value="C:nuclear pre-replicative complex"/>
    <property type="evidence" value="ECO:0007669"/>
    <property type="project" value="UniProtKB-ARBA"/>
</dbReference>
<dbReference type="Pfam" id="PF17855">
    <property type="entry name" value="MCM_lid"/>
    <property type="match status" value="1"/>
</dbReference>
<dbReference type="FunFam" id="3.30.1640.10:FF:000011">
    <property type="entry name" value="DNA helicase"/>
    <property type="match status" value="1"/>
</dbReference>
<dbReference type="InterPro" id="IPR027417">
    <property type="entry name" value="P-loop_NTPase"/>
</dbReference>
<evidence type="ECO:0000256" key="16">
    <source>
        <dbReference type="SAM" id="MobiDB-lite"/>
    </source>
</evidence>
<dbReference type="Pfam" id="PF14551">
    <property type="entry name" value="MCM_N"/>
    <property type="match status" value="1"/>
</dbReference>
<dbReference type="Proteomes" id="UP001385951">
    <property type="component" value="Unassembled WGS sequence"/>
</dbReference>
<evidence type="ECO:0000256" key="5">
    <source>
        <dbReference type="ARBA" id="ARBA00022705"/>
    </source>
</evidence>
<dbReference type="SUPFAM" id="SSF50249">
    <property type="entry name" value="Nucleic acid-binding proteins"/>
    <property type="match status" value="1"/>
</dbReference>
<dbReference type="SUPFAM" id="SSF52540">
    <property type="entry name" value="P-loop containing nucleoside triphosphate hydrolases"/>
    <property type="match status" value="1"/>
</dbReference>
<dbReference type="PROSITE" id="PS00847">
    <property type="entry name" value="MCM_1"/>
    <property type="match status" value="1"/>
</dbReference>
<dbReference type="GO" id="GO:0097373">
    <property type="term" value="C:MCM core complex"/>
    <property type="evidence" value="ECO:0007669"/>
    <property type="project" value="UniProtKB-ARBA"/>
</dbReference>
<evidence type="ECO:0000256" key="9">
    <source>
        <dbReference type="ARBA" id="ARBA00022840"/>
    </source>
</evidence>
<dbReference type="PANTHER" id="PTHR11630:SF66">
    <property type="entry name" value="DNA REPLICATION LICENSING FACTOR MCM4"/>
    <property type="match status" value="1"/>
</dbReference>
<keyword evidence="6 14" id="KW-0547">Nucleotide-binding</keyword>
<dbReference type="GO" id="GO:1902975">
    <property type="term" value="P:mitotic DNA replication initiation"/>
    <property type="evidence" value="ECO:0007669"/>
    <property type="project" value="TreeGrafter"/>
</dbReference>
<keyword evidence="9 14" id="KW-0067">ATP-binding</keyword>
<dbReference type="Pfam" id="PF00493">
    <property type="entry name" value="MCM"/>
    <property type="match status" value="1"/>
</dbReference>
<dbReference type="PROSITE" id="PS50051">
    <property type="entry name" value="MCM_2"/>
    <property type="match status" value="1"/>
</dbReference>
<evidence type="ECO:0000256" key="1">
    <source>
        <dbReference type="ARBA" id="ARBA00004123"/>
    </source>
</evidence>
<dbReference type="PANTHER" id="PTHR11630">
    <property type="entry name" value="DNA REPLICATION LICENSING FACTOR MCM FAMILY MEMBER"/>
    <property type="match status" value="1"/>
</dbReference>
<evidence type="ECO:0000256" key="2">
    <source>
        <dbReference type="ARBA" id="ARBA00008010"/>
    </source>
</evidence>